<name>A0A8H2DSB7_ORBOL</name>
<organism evidence="2 3">
    <name type="scientific">Orbilia oligospora</name>
    <name type="common">Nematode-trapping fungus</name>
    <name type="synonym">Arthrobotrys oligospora</name>
    <dbReference type="NCBI Taxonomy" id="2813651"/>
    <lineage>
        <taxon>Eukaryota</taxon>
        <taxon>Fungi</taxon>
        <taxon>Dikarya</taxon>
        <taxon>Ascomycota</taxon>
        <taxon>Pezizomycotina</taxon>
        <taxon>Orbiliomycetes</taxon>
        <taxon>Orbiliales</taxon>
        <taxon>Orbiliaceae</taxon>
        <taxon>Orbilia</taxon>
    </lineage>
</organism>
<evidence type="ECO:0000313" key="3">
    <source>
        <dbReference type="Proteomes" id="UP000297595"/>
    </source>
</evidence>
<dbReference type="Proteomes" id="UP000297595">
    <property type="component" value="Unassembled WGS sequence"/>
</dbReference>
<accession>A0A8H2DSB7</accession>
<dbReference type="EMBL" id="SOZJ01000007">
    <property type="protein sequence ID" value="TGJ64093.1"/>
    <property type="molecule type" value="Genomic_DNA"/>
</dbReference>
<sequence>MSSLDWLYGQKAPTMLRDISGKIYKDSCRKLRYDEAAETVKKSKKGMTGFINADKIEVNELPGTSSIDISKIPTEISKEQSAEEENEDEDEDRDEDENEDKDQG</sequence>
<evidence type="ECO:0000313" key="2">
    <source>
        <dbReference type="EMBL" id="TGJ64093.1"/>
    </source>
</evidence>
<dbReference type="AlphaFoldDB" id="A0A8H2DSB7"/>
<feature type="compositionally biased region" description="Acidic residues" evidence="1">
    <location>
        <begin position="82"/>
        <end position="104"/>
    </location>
</feature>
<comment type="caution">
    <text evidence="2">The sequence shown here is derived from an EMBL/GenBank/DDBJ whole genome shotgun (WGS) entry which is preliminary data.</text>
</comment>
<evidence type="ECO:0000256" key="1">
    <source>
        <dbReference type="SAM" id="MobiDB-lite"/>
    </source>
</evidence>
<feature type="region of interest" description="Disordered" evidence="1">
    <location>
        <begin position="62"/>
        <end position="104"/>
    </location>
</feature>
<proteinExistence type="predicted"/>
<reference evidence="2 3" key="1">
    <citation type="submission" date="2019-03" db="EMBL/GenBank/DDBJ databases">
        <title>Nematode-trapping fungi genome.</title>
        <authorList>
            <person name="Vidal-Diez De Ulzurrun G."/>
        </authorList>
    </citation>
    <scope>NUCLEOTIDE SEQUENCE [LARGE SCALE GENOMIC DNA]</scope>
    <source>
        <strain evidence="2 3">TWF154</strain>
    </source>
</reference>
<gene>
    <name evidence="2" type="ORF">EYR41_010170</name>
</gene>
<protein>
    <submittedName>
        <fullName evidence="2">Uncharacterized protein</fullName>
    </submittedName>
</protein>